<sequence>MKKWLVTIVATLVLFLPSGELYAGGNAGTYNSNMYGAKTGLQRAGQVDEDAEVRLEEQQDGTLRAASINDAAGMPYSFDWRLLSALTLAGLAGALYFRRKRS</sequence>
<feature type="signal peptide" evidence="2">
    <location>
        <begin position="1"/>
        <end position="23"/>
    </location>
</feature>
<name>A0A328U8D7_9BACL</name>
<keyword evidence="2" id="KW-0732">Signal</keyword>
<organism evidence="3 4">
    <name type="scientific">Paenibacillus montanisoli</name>
    <dbReference type="NCBI Taxonomy" id="2081970"/>
    <lineage>
        <taxon>Bacteria</taxon>
        <taxon>Bacillati</taxon>
        <taxon>Bacillota</taxon>
        <taxon>Bacilli</taxon>
        <taxon>Bacillales</taxon>
        <taxon>Paenibacillaceae</taxon>
        <taxon>Paenibacillus</taxon>
    </lineage>
</organism>
<reference evidence="3 4" key="1">
    <citation type="submission" date="2018-06" db="EMBL/GenBank/DDBJ databases">
        <title>Paenibacillus montanisoli sp. nov., isolated from mountain area soil.</title>
        <authorList>
            <person name="Wu M."/>
        </authorList>
    </citation>
    <scope>NUCLEOTIDE SEQUENCE [LARGE SCALE GENOMIC DNA]</scope>
    <source>
        <strain evidence="3 4">RA17</strain>
    </source>
</reference>
<dbReference type="OrthoDB" id="2655517at2"/>
<proteinExistence type="predicted"/>
<feature type="chain" id="PRO_5016337551" evidence="2">
    <location>
        <begin position="24"/>
        <end position="102"/>
    </location>
</feature>
<protein>
    <submittedName>
        <fullName evidence="3">Uncharacterized protein</fullName>
    </submittedName>
</protein>
<evidence type="ECO:0000256" key="1">
    <source>
        <dbReference type="SAM" id="Phobius"/>
    </source>
</evidence>
<keyword evidence="1" id="KW-1133">Transmembrane helix</keyword>
<dbReference type="Proteomes" id="UP000249260">
    <property type="component" value="Unassembled WGS sequence"/>
</dbReference>
<evidence type="ECO:0000313" key="4">
    <source>
        <dbReference type="Proteomes" id="UP000249260"/>
    </source>
</evidence>
<gene>
    <name evidence="3" type="ORF">DL346_13140</name>
</gene>
<keyword evidence="4" id="KW-1185">Reference proteome</keyword>
<evidence type="ECO:0000256" key="2">
    <source>
        <dbReference type="SAM" id="SignalP"/>
    </source>
</evidence>
<feature type="transmembrane region" description="Helical" evidence="1">
    <location>
        <begin position="80"/>
        <end position="97"/>
    </location>
</feature>
<evidence type="ECO:0000313" key="3">
    <source>
        <dbReference type="EMBL" id="RAP76336.1"/>
    </source>
</evidence>
<dbReference type="EMBL" id="QLUW01000002">
    <property type="protein sequence ID" value="RAP76336.1"/>
    <property type="molecule type" value="Genomic_DNA"/>
</dbReference>
<dbReference type="AlphaFoldDB" id="A0A328U8D7"/>
<dbReference type="RefSeq" id="WP_112882557.1">
    <property type="nucleotide sequence ID" value="NZ_QLUW01000002.1"/>
</dbReference>
<keyword evidence="1" id="KW-0472">Membrane</keyword>
<accession>A0A328U8D7</accession>
<keyword evidence="1" id="KW-0812">Transmembrane</keyword>
<comment type="caution">
    <text evidence="3">The sequence shown here is derived from an EMBL/GenBank/DDBJ whole genome shotgun (WGS) entry which is preliminary data.</text>
</comment>